<organism evidence="7 8">
    <name type="scientific">Candidatus Naiadarchaeum limnaeum</name>
    <dbReference type="NCBI Taxonomy" id="2756139"/>
    <lineage>
        <taxon>Archaea</taxon>
        <taxon>Candidatus Undinarchaeota</taxon>
        <taxon>Candidatus Undinarchaeia</taxon>
        <taxon>Candidatus Naiadarchaeales</taxon>
        <taxon>Candidatus Naiadarchaeaceae</taxon>
        <taxon>Candidatus Naiadarchaeum</taxon>
    </lineage>
</organism>
<dbReference type="Pfam" id="PF00348">
    <property type="entry name" value="polyprenyl_synt"/>
    <property type="match status" value="1"/>
</dbReference>
<comment type="cofactor">
    <cofactor evidence="1">
        <name>Mg(2+)</name>
        <dbReference type="ChEBI" id="CHEBI:18420"/>
    </cofactor>
</comment>
<dbReference type="SUPFAM" id="SSF48576">
    <property type="entry name" value="Terpenoid synthases"/>
    <property type="match status" value="1"/>
</dbReference>
<comment type="similarity">
    <text evidence="2 6">Belongs to the FPP/GGPP synthase family.</text>
</comment>
<dbReference type="CDD" id="cd00685">
    <property type="entry name" value="Trans_IPPS_HT"/>
    <property type="match status" value="1"/>
</dbReference>
<dbReference type="GO" id="GO:0004659">
    <property type="term" value="F:prenyltransferase activity"/>
    <property type="evidence" value="ECO:0007669"/>
    <property type="project" value="InterPro"/>
</dbReference>
<dbReference type="GO" id="GO:0046872">
    <property type="term" value="F:metal ion binding"/>
    <property type="evidence" value="ECO:0007669"/>
    <property type="project" value="UniProtKB-KW"/>
</dbReference>
<dbReference type="PROSITE" id="PS00723">
    <property type="entry name" value="POLYPRENYL_SYNTHASE_1"/>
    <property type="match status" value="1"/>
</dbReference>
<name>A0A832V0A7_9ARCH</name>
<evidence type="ECO:0000313" key="8">
    <source>
        <dbReference type="Proteomes" id="UP000646946"/>
    </source>
</evidence>
<proteinExistence type="inferred from homology"/>
<dbReference type="EMBL" id="DVAB01000003">
    <property type="protein sequence ID" value="HIJ99937.1"/>
    <property type="molecule type" value="Genomic_DNA"/>
</dbReference>
<dbReference type="Proteomes" id="UP000646946">
    <property type="component" value="Unassembled WGS sequence"/>
</dbReference>
<evidence type="ECO:0000256" key="4">
    <source>
        <dbReference type="ARBA" id="ARBA00022723"/>
    </source>
</evidence>
<dbReference type="GO" id="GO:0008299">
    <property type="term" value="P:isoprenoid biosynthetic process"/>
    <property type="evidence" value="ECO:0007669"/>
    <property type="project" value="InterPro"/>
</dbReference>
<dbReference type="PANTHER" id="PTHR12001">
    <property type="entry name" value="GERANYLGERANYL PYROPHOSPHATE SYNTHASE"/>
    <property type="match status" value="1"/>
</dbReference>
<keyword evidence="4" id="KW-0479">Metal-binding</keyword>
<evidence type="ECO:0000256" key="2">
    <source>
        <dbReference type="ARBA" id="ARBA00006706"/>
    </source>
</evidence>
<comment type="caution">
    <text evidence="7">The sequence shown here is derived from an EMBL/GenBank/DDBJ whole genome shotgun (WGS) entry which is preliminary data.</text>
</comment>
<dbReference type="PROSITE" id="PS00444">
    <property type="entry name" value="POLYPRENYL_SYNTHASE_2"/>
    <property type="match status" value="1"/>
</dbReference>
<dbReference type="SFLD" id="SFLDS00005">
    <property type="entry name" value="Isoprenoid_Synthase_Type_I"/>
    <property type="match status" value="1"/>
</dbReference>
<dbReference type="Gene3D" id="1.10.600.10">
    <property type="entry name" value="Farnesyl Diphosphate Synthase"/>
    <property type="match status" value="1"/>
</dbReference>
<accession>A0A832V0A7</accession>
<keyword evidence="8" id="KW-1185">Reference proteome</keyword>
<sequence>MQIKIEQVLNQKAKKVDFKIFEFIDKYISKGLRKPITYLFKSGGKRIRPSIAMLAAELICSDADVALYPAVSCEIVHAASLIYDDIIDRATKRRHKKPIHLRWNYPTAILAGNQLLSLAIKVLALDPKSKSTSFSDNIDLFSNAWMAICDGKFLGAIGAFDRVTDEQVLDIIYKKTAVLFELAAKTGAIYAGADRNAVNALASYGKNVGMAFQIQDDILGILGNEKVLGKDVGSDIKEGKKTLLVSYVLNNGSTSYKKKLLHYLGDPNLNKEDLELVNDIFVNSGGVDHAKNYAYKFSQDAISCLDVLEDSKDKKYLAEISQYVVERLK</sequence>
<keyword evidence="3 6" id="KW-0808">Transferase</keyword>
<evidence type="ECO:0000256" key="5">
    <source>
        <dbReference type="ARBA" id="ARBA00022842"/>
    </source>
</evidence>
<dbReference type="InterPro" id="IPR000092">
    <property type="entry name" value="Polyprenyl_synt"/>
</dbReference>
<protein>
    <submittedName>
        <fullName evidence="7">Polyprenyl synthetase family protein</fullName>
    </submittedName>
</protein>
<dbReference type="AlphaFoldDB" id="A0A832V0A7"/>
<reference evidence="7 8" key="1">
    <citation type="journal article" name="Nat. Commun.">
        <title>Undinarchaeota illuminate DPANN phylogeny and the impact of gene transfer on archaeal evolution.</title>
        <authorList>
            <person name="Dombrowski N."/>
            <person name="Williams T.A."/>
            <person name="Sun J."/>
            <person name="Woodcroft B.J."/>
            <person name="Lee J.H."/>
            <person name="Minh B.Q."/>
            <person name="Rinke C."/>
            <person name="Spang A."/>
        </authorList>
    </citation>
    <scope>NUCLEOTIDE SEQUENCE [LARGE SCALE GENOMIC DNA]</scope>
    <source>
        <strain evidence="7">MAG_bin1129</strain>
    </source>
</reference>
<dbReference type="InterPro" id="IPR008949">
    <property type="entry name" value="Isoprenoid_synthase_dom_sf"/>
</dbReference>
<evidence type="ECO:0000313" key="7">
    <source>
        <dbReference type="EMBL" id="HIJ99937.1"/>
    </source>
</evidence>
<evidence type="ECO:0000256" key="1">
    <source>
        <dbReference type="ARBA" id="ARBA00001946"/>
    </source>
</evidence>
<dbReference type="InterPro" id="IPR033749">
    <property type="entry name" value="Polyprenyl_synt_CS"/>
</dbReference>
<evidence type="ECO:0000256" key="3">
    <source>
        <dbReference type="ARBA" id="ARBA00022679"/>
    </source>
</evidence>
<gene>
    <name evidence="7" type="ORF">H1016_00165</name>
</gene>
<evidence type="ECO:0000256" key="6">
    <source>
        <dbReference type="RuleBase" id="RU004466"/>
    </source>
</evidence>
<dbReference type="PANTHER" id="PTHR12001:SF85">
    <property type="entry name" value="SHORT CHAIN ISOPRENYL DIPHOSPHATE SYNTHASE"/>
    <property type="match status" value="1"/>
</dbReference>
<keyword evidence="5" id="KW-0460">Magnesium</keyword>